<dbReference type="SUPFAM" id="SSF56436">
    <property type="entry name" value="C-type lectin-like"/>
    <property type="match status" value="1"/>
</dbReference>
<accession>A0ABN8T3W4</accession>
<dbReference type="InterPro" id="IPR016186">
    <property type="entry name" value="C-type_lectin-like/link_sf"/>
</dbReference>
<dbReference type="EMBL" id="CALNXI010006196">
    <property type="protein sequence ID" value="CAH3198949.1"/>
    <property type="molecule type" value="Genomic_DNA"/>
</dbReference>
<dbReference type="InterPro" id="IPR016187">
    <property type="entry name" value="CTDL_fold"/>
</dbReference>
<evidence type="ECO:0000256" key="3">
    <source>
        <dbReference type="ARBA" id="ARBA00022989"/>
    </source>
</evidence>
<keyword evidence="2" id="KW-0812">Transmembrane</keyword>
<comment type="caution">
    <text evidence="6">The sequence shown here is derived from an EMBL/GenBank/DDBJ whole genome shotgun (WGS) entry which is preliminary data.</text>
</comment>
<dbReference type="Proteomes" id="UP001159427">
    <property type="component" value="Unassembled WGS sequence"/>
</dbReference>
<dbReference type="InterPro" id="IPR001304">
    <property type="entry name" value="C-type_lectin-like"/>
</dbReference>
<evidence type="ECO:0000256" key="4">
    <source>
        <dbReference type="ARBA" id="ARBA00023136"/>
    </source>
</evidence>
<dbReference type="PANTHER" id="PTHR35518:SF2">
    <property type="entry name" value="MAINTENANCE OF TELOMERE CAPPING PROTEIN 6"/>
    <property type="match status" value="1"/>
</dbReference>
<keyword evidence="7" id="KW-1185">Reference proteome</keyword>
<keyword evidence="4" id="KW-0472">Membrane</keyword>
<dbReference type="SUPFAM" id="SSF51695">
    <property type="entry name" value="PLC-like phosphodiesterases"/>
    <property type="match status" value="1"/>
</dbReference>
<dbReference type="Gene3D" id="3.10.100.10">
    <property type="entry name" value="Mannose-Binding Protein A, subunit A"/>
    <property type="match status" value="1"/>
</dbReference>
<name>A0ABN8T3W4_9CNID</name>
<sequence length="346" mass="39152">DRADGYGILDDCPWPPPYKHTCLDLANQEFTFTDLLDMGVRGMEIDPWWCFGKMLMSHDDGKPYRGCAPWDRTFEDGIKEIGEWVHKPENMHEIVRLYFEDGATHTFGHDDLINGPIAEYLGNRVLTPNESAKYFPGRWPTTRELRKLKKSVVIAAGGDNHGGEFIFDLYWNGLTRNEFVSHANCSAIKQNTSSRVYCDSTEYIFFWDGPKETGVILDFSQFMKCGVTYPAADQVNPVLLATAVFTWAEGEPSKALTPQSCVFLNGKTERWYVGDCQQAHPFACQSTMTANDWVISNTTGVYTKAVCPDGYEFSIPHNGLEHQTLVNVMDGKDTWINITPYIHLLA</sequence>
<reference evidence="6 7" key="1">
    <citation type="submission" date="2022-05" db="EMBL/GenBank/DDBJ databases">
        <authorList>
            <consortium name="Genoscope - CEA"/>
            <person name="William W."/>
        </authorList>
    </citation>
    <scope>NUCLEOTIDE SEQUENCE [LARGE SCALE GENOMIC DNA]</scope>
</reference>
<evidence type="ECO:0000313" key="7">
    <source>
        <dbReference type="Proteomes" id="UP001159427"/>
    </source>
</evidence>
<dbReference type="PROSITE" id="PS50041">
    <property type="entry name" value="C_TYPE_LECTIN_2"/>
    <property type="match status" value="1"/>
</dbReference>
<comment type="subcellular location">
    <subcellularLocation>
        <location evidence="1">Membrane</location>
    </subcellularLocation>
</comment>
<proteinExistence type="predicted"/>
<dbReference type="InterPro" id="IPR017946">
    <property type="entry name" value="PLC-like_Pdiesterase_TIM-brl"/>
</dbReference>
<evidence type="ECO:0000256" key="2">
    <source>
        <dbReference type="ARBA" id="ARBA00022692"/>
    </source>
</evidence>
<evidence type="ECO:0000313" key="6">
    <source>
        <dbReference type="EMBL" id="CAH3198949.1"/>
    </source>
</evidence>
<organism evidence="6 7">
    <name type="scientific">Porites evermanni</name>
    <dbReference type="NCBI Taxonomy" id="104178"/>
    <lineage>
        <taxon>Eukaryota</taxon>
        <taxon>Metazoa</taxon>
        <taxon>Cnidaria</taxon>
        <taxon>Anthozoa</taxon>
        <taxon>Hexacorallia</taxon>
        <taxon>Scleractinia</taxon>
        <taxon>Fungiina</taxon>
        <taxon>Poritidae</taxon>
        <taxon>Porites</taxon>
    </lineage>
</organism>
<dbReference type="InterPro" id="IPR051008">
    <property type="entry name" value="Telomere_Capping_Maintenance"/>
</dbReference>
<dbReference type="PANTHER" id="PTHR35518">
    <property type="entry name" value="MAINTENANCE OF TELOMOERE CAPPING"/>
    <property type="match status" value="1"/>
</dbReference>
<feature type="non-terminal residue" evidence="6">
    <location>
        <position position="1"/>
    </location>
</feature>
<gene>
    <name evidence="6" type="ORF">PEVE_00037578</name>
</gene>
<evidence type="ECO:0000256" key="1">
    <source>
        <dbReference type="ARBA" id="ARBA00004370"/>
    </source>
</evidence>
<evidence type="ECO:0000259" key="5">
    <source>
        <dbReference type="PROSITE" id="PS50041"/>
    </source>
</evidence>
<protein>
    <recommendedName>
        <fullName evidence="5">C-type lectin domain-containing protein</fullName>
    </recommendedName>
</protein>
<keyword evidence="3" id="KW-1133">Transmembrane helix</keyword>
<dbReference type="Gene3D" id="3.20.20.190">
    <property type="entry name" value="Phosphatidylinositol (PI) phosphodiesterase"/>
    <property type="match status" value="1"/>
</dbReference>
<feature type="domain" description="C-type lectin" evidence="5">
    <location>
        <begin position="247"/>
        <end position="285"/>
    </location>
</feature>